<dbReference type="Pfam" id="PF07722">
    <property type="entry name" value="Peptidase_C26"/>
    <property type="match status" value="1"/>
</dbReference>
<keyword evidence="1" id="KW-0378">Hydrolase</keyword>
<dbReference type="PANTHER" id="PTHR43235:SF1">
    <property type="entry name" value="GLUTAMINE AMIDOTRANSFERASE PB2B2.05-RELATED"/>
    <property type="match status" value="1"/>
</dbReference>
<evidence type="ECO:0000313" key="1">
    <source>
        <dbReference type="EMBL" id="MPR25037.1"/>
    </source>
</evidence>
<dbReference type="PROSITE" id="PS51273">
    <property type="entry name" value="GATASE_TYPE_1"/>
    <property type="match status" value="1"/>
</dbReference>
<protein>
    <submittedName>
        <fullName evidence="1">Gamma-glutamyl-gamma-aminobutyrate hydrolase family protein</fullName>
    </submittedName>
</protein>
<organism evidence="1 2">
    <name type="scientific">Microvirga tunisiensis</name>
    <dbReference type="NCBI Taxonomy" id="2108360"/>
    <lineage>
        <taxon>Bacteria</taxon>
        <taxon>Pseudomonadati</taxon>
        <taxon>Pseudomonadota</taxon>
        <taxon>Alphaproteobacteria</taxon>
        <taxon>Hyphomicrobiales</taxon>
        <taxon>Methylobacteriaceae</taxon>
        <taxon>Microvirga</taxon>
    </lineage>
</organism>
<dbReference type="RefSeq" id="WP_152710422.1">
    <property type="nucleotide sequence ID" value="NZ_VOSJ01000016.1"/>
</dbReference>
<dbReference type="Proteomes" id="UP000403266">
    <property type="component" value="Unassembled WGS sequence"/>
</dbReference>
<name>A0A5N7ME39_9HYPH</name>
<sequence>MSRKPRIAVIMDENTTAGGSGYEMPKTYFTAVHRAGGMPFGIPYLPDMVESVIAEFDGFVSVGGRIRFPHEWYIAGDGSRYPSSERLEVEQALMQGFLERDKPVLGICNGMQMLACLHGGRMVHEVRKAGSHILDHDNRNAIHSVEIVPGTMLSRILGTTRLDVNSRHQEAVVETSDRAVTSARADDGVIEAIEIPGRRFAIGVQWHPEAFAMQDHPCNSLFGAFVQATQNSP</sequence>
<gene>
    <name evidence="1" type="ORF">FS320_07265</name>
</gene>
<dbReference type="GO" id="GO:0033969">
    <property type="term" value="F:gamma-glutamyl-gamma-aminobutyrate hydrolase activity"/>
    <property type="evidence" value="ECO:0007669"/>
    <property type="project" value="TreeGrafter"/>
</dbReference>
<dbReference type="InterPro" id="IPR011697">
    <property type="entry name" value="Peptidase_C26"/>
</dbReference>
<dbReference type="EMBL" id="VOSK01000016">
    <property type="protein sequence ID" value="MPR25037.1"/>
    <property type="molecule type" value="Genomic_DNA"/>
</dbReference>
<dbReference type="InterPro" id="IPR044668">
    <property type="entry name" value="PuuD-like"/>
</dbReference>
<dbReference type="InterPro" id="IPR029062">
    <property type="entry name" value="Class_I_gatase-like"/>
</dbReference>
<dbReference type="OrthoDB" id="9813383at2"/>
<comment type="caution">
    <text evidence="1">The sequence shown here is derived from an EMBL/GenBank/DDBJ whole genome shotgun (WGS) entry which is preliminary data.</text>
</comment>
<proteinExistence type="predicted"/>
<dbReference type="GO" id="GO:0006598">
    <property type="term" value="P:polyamine catabolic process"/>
    <property type="evidence" value="ECO:0007669"/>
    <property type="project" value="TreeGrafter"/>
</dbReference>
<dbReference type="AlphaFoldDB" id="A0A5N7ME39"/>
<dbReference type="PANTHER" id="PTHR43235">
    <property type="entry name" value="GLUTAMINE AMIDOTRANSFERASE PB2B2.05-RELATED"/>
    <property type="match status" value="1"/>
</dbReference>
<reference evidence="1 2" key="1">
    <citation type="journal article" date="2019" name="Syst. Appl. Microbiol.">
        <title>Microvirga tunisiensis sp. nov., a root nodule symbiotic bacterium isolated from Lupinus micranthus and L. luteus grown in Northern Tunisia.</title>
        <authorList>
            <person name="Msaddak A."/>
            <person name="Rejili M."/>
            <person name="Duran D."/>
            <person name="Mars M."/>
            <person name="Palacios J.M."/>
            <person name="Ruiz-Argueso T."/>
            <person name="Rey L."/>
            <person name="Imperial J."/>
        </authorList>
    </citation>
    <scope>NUCLEOTIDE SEQUENCE [LARGE SCALE GENOMIC DNA]</scope>
    <source>
        <strain evidence="1 2">Lmie10</strain>
    </source>
</reference>
<evidence type="ECO:0000313" key="2">
    <source>
        <dbReference type="Proteomes" id="UP000403266"/>
    </source>
</evidence>
<dbReference type="GO" id="GO:0005829">
    <property type="term" value="C:cytosol"/>
    <property type="evidence" value="ECO:0007669"/>
    <property type="project" value="TreeGrafter"/>
</dbReference>
<dbReference type="SUPFAM" id="SSF52317">
    <property type="entry name" value="Class I glutamine amidotransferase-like"/>
    <property type="match status" value="1"/>
</dbReference>
<accession>A0A5N7ME39</accession>
<keyword evidence="2" id="KW-1185">Reference proteome</keyword>
<dbReference type="Gene3D" id="3.40.50.880">
    <property type="match status" value="1"/>
</dbReference>